<reference evidence="2 3" key="1">
    <citation type="submission" date="2015-08" db="EMBL/GenBank/DDBJ databases">
        <authorList>
            <person name="Babu N.S."/>
            <person name="Beckwith C.J."/>
            <person name="Beseler K.G."/>
            <person name="Brison A."/>
            <person name="Carone J.V."/>
            <person name="Caskin T.P."/>
            <person name="Diamond M."/>
            <person name="Durham M.E."/>
            <person name="Foxe J.M."/>
            <person name="Go M."/>
            <person name="Henderson B.A."/>
            <person name="Jones I.B."/>
            <person name="McGettigan J.A."/>
            <person name="Micheletti S.J."/>
            <person name="Nasrallah M.E."/>
            <person name="Ortiz D."/>
            <person name="Piller C.R."/>
            <person name="Privatt S.R."/>
            <person name="Schneider S.L."/>
            <person name="Sharp S."/>
            <person name="Smith T.C."/>
            <person name="Stanton J.D."/>
            <person name="Ullery H.E."/>
            <person name="Wilson R.J."/>
            <person name="Serrano M.G."/>
            <person name="Buck G."/>
            <person name="Lee V."/>
            <person name="Wang Y."/>
            <person name="Carvalho R."/>
            <person name="Voegtly L."/>
            <person name="Shi R."/>
            <person name="Duckworth R."/>
            <person name="Johnson A."/>
            <person name="Loviza R."/>
            <person name="Walstead R."/>
            <person name="Shah Z."/>
            <person name="Kiflezghi M."/>
            <person name="Wade K."/>
            <person name="Ball S.L."/>
            <person name="Bradley K.W."/>
            <person name="Asai D.J."/>
            <person name="Bowman C.A."/>
            <person name="Russell D.A."/>
            <person name="Pope W.H."/>
            <person name="Jacobs-Sera D."/>
            <person name="Hendrix R.W."/>
            <person name="Hatfull G.F."/>
        </authorList>
    </citation>
    <scope>NUCLEOTIDE SEQUENCE [LARGE SCALE GENOMIC DNA]</scope>
    <source>
        <strain evidence="2 3">PUDD_83A45</strain>
    </source>
</reference>
<dbReference type="GO" id="GO:0005524">
    <property type="term" value="F:ATP binding"/>
    <property type="evidence" value="ECO:0007669"/>
    <property type="project" value="InterPro"/>
</dbReference>
<name>A0A0K1RE49_9CORY</name>
<feature type="domain" description="Endonuclease GajA/Old nuclease/RecF-like AAA" evidence="1">
    <location>
        <begin position="278"/>
        <end position="376"/>
    </location>
</feature>
<dbReference type="SUPFAM" id="SSF52540">
    <property type="entry name" value="P-loop containing nucleoside triphosphate hydrolases"/>
    <property type="match status" value="1"/>
</dbReference>
<dbReference type="RefSeq" id="WP_052206088.1">
    <property type="nucleotide sequence ID" value="NZ_CP012342.1"/>
</dbReference>
<keyword evidence="3" id="KW-1185">Reference proteome</keyword>
<evidence type="ECO:0000259" key="1">
    <source>
        <dbReference type="Pfam" id="PF13175"/>
    </source>
</evidence>
<dbReference type="CDD" id="cd00267">
    <property type="entry name" value="ABC_ATPase"/>
    <property type="match status" value="1"/>
</dbReference>
<dbReference type="InterPro" id="IPR027417">
    <property type="entry name" value="P-loop_NTPase"/>
</dbReference>
<dbReference type="KEGG" id="crie:AK829_11590"/>
<evidence type="ECO:0000313" key="2">
    <source>
        <dbReference type="EMBL" id="AKV59658.1"/>
    </source>
</evidence>
<dbReference type="InterPro" id="IPR041685">
    <property type="entry name" value="AAA_GajA/Old/RecF-like"/>
</dbReference>
<sequence length="459" mass="50123">MADLLFRLESIGPVSSAEIRLAGMTVITGGNNTGKTYLAHSIFGVLNRACHRRRVAQFPGQDRIDVENAEQISQQLDSEGVARLELASLEPALQELMSRISTGVSGRIGSLFAADSALFSQAEIHAQVFNLDYSVLQGYTRAARVGRSDAFLDVRFDADTQSLIFEALDGYADVAPERVQFWVRVAVTEAMLRAAVPGVFISSAERTGAVIFQRELDSTAANLLDAFVQSENPVEREAMVRSRDFAHPVAVDANIDFIRRIAGMRREPSPIVKANPAIQTLIEGMAGGRYKATGQQLTFDTGQVSLPLIASSSAIRSLVDLNFYILYRAKPGDFLIIDEPELNLHPANQRKLARLLALVHNQGVKVLITTHSDYIVRELSALVSLSSVAVPAPEDVEEVLREQGITRSMALDPQKVKVYSTSATGVHDVPVSDEGIEATSFDDVIDDQNRLVDMVGWAE</sequence>
<dbReference type="AlphaFoldDB" id="A0A0K1RE49"/>
<dbReference type="GO" id="GO:0016887">
    <property type="term" value="F:ATP hydrolysis activity"/>
    <property type="evidence" value="ECO:0007669"/>
    <property type="project" value="InterPro"/>
</dbReference>
<dbReference type="STRING" id="156976.AK829_11590"/>
<proteinExistence type="predicted"/>
<dbReference type="PANTHER" id="PTHR43581">
    <property type="entry name" value="ATP/GTP PHOSPHATASE"/>
    <property type="match status" value="1"/>
</dbReference>
<organism evidence="2 3">
    <name type="scientific">Corynebacterium riegelii</name>
    <dbReference type="NCBI Taxonomy" id="156976"/>
    <lineage>
        <taxon>Bacteria</taxon>
        <taxon>Bacillati</taxon>
        <taxon>Actinomycetota</taxon>
        <taxon>Actinomycetes</taxon>
        <taxon>Mycobacteriales</taxon>
        <taxon>Corynebacteriaceae</taxon>
        <taxon>Corynebacterium</taxon>
    </lineage>
</organism>
<dbReference type="EMBL" id="CP012342">
    <property type="protein sequence ID" value="AKV59658.1"/>
    <property type="molecule type" value="Genomic_DNA"/>
</dbReference>
<dbReference type="PATRIC" id="fig|156976.3.peg.2340"/>
<dbReference type="InterPro" id="IPR051396">
    <property type="entry name" value="Bact_Antivir_Def_Nuclease"/>
</dbReference>
<protein>
    <recommendedName>
        <fullName evidence="1">Endonuclease GajA/Old nuclease/RecF-like AAA domain-containing protein</fullName>
    </recommendedName>
</protein>
<gene>
    <name evidence="2" type="ORF">AK829_11590</name>
</gene>
<accession>A0A0K1RE49</accession>
<dbReference type="Proteomes" id="UP000060016">
    <property type="component" value="Chromosome"/>
</dbReference>
<dbReference type="Gene3D" id="3.40.50.300">
    <property type="entry name" value="P-loop containing nucleotide triphosphate hydrolases"/>
    <property type="match status" value="1"/>
</dbReference>
<evidence type="ECO:0000313" key="3">
    <source>
        <dbReference type="Proteomes" id="UP000060016"/>
    </source>
</evidence>
<dbReference type="Pfam" id="PF13175">
    <property type="entry name" value="AAA_15"/>
    <property type="match status" value="1"/>
</dbReference>
<dbReference type="PANTHER" id="PTHR43581:SF4">
    <property type="entry name" value="ATP_GTP PHOSPHATASE"/>
    <property type="match status" value="1"/>
</dbReference>